<dbReference type="SUPFAM" id="SSF143422">
    <property type="entry name" value="Transposase IS200-like"/>
    <property type="match status" value="1"/>
</dbReference>
<gene>
    <name evidence="2" type="ORF">ACFQ2O_21525</name>
</gene>
<accession>A0ABW3SV97</accession>
<reference evidence="3" key="1">
    <citation type="journal article" date="2019" name="Int. J. Syst. Evol. Microbiol.">
        <title>The Global Catalogue of Microorganisms (GCM) 10K type strain sequencing project: providing services to taxonomists for standard genome sequencing and annotation.</title>
        <authorList>
            <consortium name="The Broad Institute Genomics Platform"/>
            <consortium name="The Broad Institute Genome Sequencing Center for Infectious Disease"/>
            <person name="Wu L."/>
            <person name="Ma J."/>
        </authorList>
    </citation>
    <scope>NUCLEOTIDE SEQUENCE [LARGE SCALE GENOMIC DNA]</scope>
    <source>
        <strain evidence="3">JCM 31319</strain>
    </source>
</reference>
<organism evidence="2 3">
    <name type="scientific">Pontibacter rugosus</name>
    <dbReference type="NCBI Taxonomy" id="1745966"/>
    <lineage>
        <taxon>Bacteria</taxon>
        <taxon>Pseudomonadati</taxon>
        <taxon>Bacteroidota</taxon>
        <taxon>Cytophagia</taxon>
        <taxon>Cytophagales</taxon>
        <taxon>Hymenobacteraceae</taxon>
        <taxon>Pontibacter</taxon>
    </lineage>
</organism>
<proteinExistence type="predicted"/>
<feature type="domain" description="Transposase IS200-like" evidence="1">
    <location>
        <begin position="8"/>
        <end position="137"/>
    </location>
</feature>
<dbReference type="EMBL" id="JBHTLD010000397">
    <property type="protein sequence ID" value="MFD1188804.1"/>
    <property type="molecule type" value="Genomic_DNA"/>
</dbReference>
<dbReference type="RefSeq" id="WP_377532933.1">
    <property type="nucleotide sequence ID" value="NZ_JBHTLD010000397.1"/>
</dbReference>
<dbReference type="InterPro" id="IPR002686">
    <property type="entry name" value="Transposase_17"/>
</dbReference>
<dbReference type="Gene3D" id="3.30.70.1290">
    <property type="entry name" value="Transposase IS200-like"/>
    <property type="match status" value="1"/>
</dbReference>
<sequence>MQQTAPLEPEKYYHIYTRGNNKETLFREPENYLLFLQLYRKYVAPYAETFAYCLLPNHVHFLVRVKDEKALKPQWLTEDEAKLISIERQLGHLLNAFAKTINNKYSRIGRLLQHRFGRKEVSSESYFTRLVFYIHFNPQHHGLITSFSGWQHSSYHSILSEGKTSLQREEVLTWFGGREAYRKFHEKNAADFESIAPLIQGDVP</sequence>
<dbReference type="Proteomes" id="UP001597094">
    <property type="component" value="Unassembled WGS sequence"/>
</dbReference>
<dbReference type="PANTHER" id="PTHR34322:SF2">
    <property type="entry name" value="TRANSPOSASE IS200-LIKE DOMAIN-CONTAINING PROTEIN"/>
    <property type="match status" value="1"/>
</dbReference>
<dbReference type="PANTHER" id="PTHR34322">
    <property type="entry name" value="TRANSPOSASE, Y1_TNP DOMAIN-CONTAINING"/>
    <property type="match status" value="1"/>
</dbReference>
<evidence type="ECO:0000259" key="1">
    <source>
        <dbReference type="SMART" id="SM01321"/>
    </source>
</evidence>
<dbReference type="InterPro" id="IPR036515">
    <property type="entry name" value="Transposase_17_sf"/>
</dbReference>
<evidence type="ECO:0000313" key="3">
    <source>
        <dbReference type="Proteomes" id="UP001597094"/>
    </source>
</evidence>
<evidence type="ECO:0000313" key="2">
    <source>
        <dbReference type="EMBL" id="MFD1188804.1"/>
    </source>
</evidence>
<dbReference type="SMART" id="SM01321">
    <property type="entry name" value="Y1_Tnp"/>
    <property type="match status" value="1"/>
</dbReference>
<protein>
    <submittedName>
        <fullName evidence="2">Transposase</fullName>
    </submittedName>
</protein>
<keyword evidence="3" id="KW-1185">Reference proteome</keyword>
<comment type="caution">
    <text evidence="2">The sequence shown here is derived from an EMBL/GenBank/DDBJ whole genome shotgun (WGS) entry which is preliminary data.</text>
</comment>
<name>A0ABW3SV97_9BACT</name>